<dbReference type="GO" id="GO:0016020">
    <property type="term" value="C:membrane"/>
    <property type="evidence" value="ECO:0007669"/>
    <property type="project" value="UniProtKB-SubCell"/>
</dbReference>
<protein>
    <recommendedName>
        <fullName evidence="8">Rhodopsin domain-containing protein</fullName>
    </recommendedName>
</protein>
<proteinExistence type="inferred from homology"/>
<feature type="transmembrane region" description="Helical" evidence="7">
    <location>
        <begin position="82"/>
        <end position="105"/>
    </location>
</feature>
<feature type="transmembrane region" description="Helical" evidence="7">
    <location>
        <begin position="180"/>
        <end position="202"/>
    </location>
</feature>
<evidence type="ECO:0000256" key="3">
    <source>
        <dbReference type="ARBA" id="ARBA00022989"/>
    </source>
</evidence>
<comment type="caution">
    <text evidence="9">The sequence shown here is derived from an EMBL/GenBank/DDBJ whole genome shotgun (WGS) entry which is preliminary data.</text>
</comment>
<evidence type="ECO:0000313" key="9">
    <source>
        <dbReference type="EMBL" id="CAI6101293.1"/>
    </source>
</evidence>
<dbReference type="Proteomes" id="UP001160390">
    <property type="component" value="Unassembled WGS sequence"/>
</dbReference>
<comment type="similarity">
    <text evidence="5">Belongs to the SAT4 family.</text>
</comment>
<feature type="compositionally biased region" description="Basic and acidic residues" evidence="6">
    <location>
        <begin position="257"/>
        <end position="270"/>
    </location>
</feature>
<keyword evidence="10" id="KW-1185">Reference proteome</keyword>
<dbReference type="Pfam" id="PF20684">
    <property type="entry name" value="Fung_rhodopsin"/>
    <property type="match status" value="1"/>
</dbReference>
<accession>A0AA35VQC7</accession>
<feature type="compositionally biased region" description="Polar residues" evidence="6">
    <location>
        <begin position="273"/>
        <end position="298"/>
    </location>
</feature>
<evidence type="ECO:0000256" key="4">
    <source>
        <dbReference type="ARBA" id="ARBA00023136"/>
    </source>
</evidence>
<evidence type="ECO:0000313" key="10">
    <source>
        <dbReference type="Proteomes" id="UP001160390"/>
    </source>
</evidence>
<evidence type="ECO:0000259" key="8">
    <source>
        <dbReference type="Pfam" id="PF20684"/>
    </source>
</evidence>
<dbReference type="InterPro" id="IPR049326">
    <property type="entry name" value="Rhodopsin_dom_fungi"/>
</dbReference>
<evidence type="ECO:0000256" key="1">
    <source>
        <dbReference type="ARBA" id="ARBA00004141"/>
    </source>
</evidence>
<dbReference type="PANTHER" id="PTHR33048:SF114">
    <property type="entry name" value="MEMBRANE PROTEIN PTH11-LIKE, PUTATIVE (AFU_ORTHOLOGUE AFUA_7G06620)-RELATED"/>
    <property type="match status" value="1"/>
</dbReference>
<sequence length="307" mass="34261">MAEGFNKVVSWYVCPSLAWILVIARLFARWRKLGSLRLDDAFIILSECCLAGDLAIQQHMWNMGMAEIPKASRDNYIEMMKMIIPGSILYVSSLWAIKVALAIFYKHVAAPGTKLQIIYNVTIGVLVTTYLVIFFHIIFQCYPQNKRWSQDSLNIGTDVITLSLPISMVLKLQMKIRKKISVCAIFALGFLVVTASIIRAYFSKRNEAMLICTVSMVEETVAIITSCLPPFVYKELEPGGRTSSSRITHIVGGTRARPNDSEEELVKEVEAYNTPSVNASESSNKNGITMSTTAQVKNSLDKESLAE</sequence>
<dbReference type="EMBL" id="CABFNP030001360">
    <property type="protein sequence ID" value="CAI6101293.1"/>
    <property type="molecule type" value="Genomic_DNA"/>
</dbReference>
<dbReference type="AlphaFoldDB" id="A0AA35VQC7"/>
<feature type="transmembrane region" description="Helical" evidence="7">
    <location>
        <begin position="6"/>
        <end position="28"/>
    </location>
</feature>
<comment type="subcellular location">
    <subcellularLocation>
        <location evidence="1">Membrane</location>
        <topology evidence="1">Multi-pass membrane protein</topology>
    </subcellularLocation>
</comment>
<dbReference type="PANTHER" id="PTHR33048">
    <property type="entry name" value="PTH11-LIKE INTEGRAL MEMBRANE PROTEIN (AFU_ORTHOLOGUE AFUA_5G11245)"/>
    <property type="match status" value="1"/>
</dbReference>
<gene>
    <name evidence="9" type="ORF">CCHLO57077_00006528</name>
</gene>
<evidence type="ECO:0000256" key="7">
    <source>
        <dbReference type="SAM" id="Phobius"/>
    </source>
</evidence>
<feature type="region of interest" description="Disordered" evidence="6">
    <location>
        <begin position="239"/>
        <end position="307"/>
    </location>
</feature>
<keyword evidence="2 7" id="KW-0812">Transmembrane</keyword>
<feature type="transmembrane region" description="Helical" evidence="7">
    <location>
        <begin position="117"/>
        <end position="139"/>
    </location>
</feature>
<evidence type="ECO:0000256" key="6">
    <source>
        <dbReference type="SAM" id="MobiDB-lite"/>
    </source>
</evidence>
<dbReference type="InterPro" id="IPR052337">
    <property type="entry name" value="SAT4-like"/>
</dbReference>
<reference evidence="9" key="1">
    <citation type="submission" date="2023-01" db="EMBL/GenBank/DDBJ databases">
        <authorList>
            <person name="Piombo E."/>
        </authorList>
    </citation>
    <scope>NUCLEOTIDE SEQUENCE</scope>
</reference>
<keyword evidence="4 7" id="KW-0472">Membrane</keyword>
<evidence type="ECO:0000256" key="5">
    <source>
        <dbReference type="ARBA" id="ARBA00038359"/>
    </source>
</evidence>
<keyword evidence="3 7" id="KW-1133">Transmembrane helix</keyword>
<organism evidence="9 10">
    <name type="scientific">Clonostachys chloroleuca</name>
    <dbReference type="NCBI Taxonomy" id="1926264"/>
    <lineage>
        <taxon>Eukaryota</taxon>
        <taxon>Fungi</taxon>
        <taxon>Dikarya</taxon>
        <taxon>Ascomycota</taxon>
        <taxon>Pezizomycotina</taxon>
        <taxon>Sordariomycetes</taxon>
        <taxon>Hypocreomycetidae</taxon>
        <taxon>Hypocreales</taxon>
        <taxon>Bionectriaceae</taxon>
        <taxon>Clonostachys</taxon>
    </lineage>
</organism>
<evidence type="ECO:0000256" key="2">
    <source>
        <dbReference type="ARBA" id="ARBA00022692"/>
    </source>
</evidence>
<feature type="domain" description="Rhodopsin" evidence="8">
    <location>
        <begin position="24"/>
        <end position="230"/>
    </location>
</feature>
<name>A0AA35VQC7_9HYPO</name>